<dbReference type="KEGG" id="puo:RZN69_00465"/>
<dbReference type="SMART" id="SM00642">
    <property type="entry name" value="Aamy"/>
    <property type="match status" value="1"/>
</dbReference>
<name>A0AAQ3L8Z2_9BACT</name>
<dbReference type="SUPFAM" id="SSF51445">
    <property type="entry name" value="(Trans)glycosidases"/>
    <property type="match status" value="1"/>
</dbReference>
<dbReference type="InterPro" id="IPR014756">
    <property type="entry name" value="Ig_E-set"/>
</dbReference>
<dbReference type="Pfam" id="PF02922">
    <property type="entry name" value="CBM_48"/>
    <property type="match status" value="1"/>
</dbReference>
<protein>
    <submittedName>
        <fullName evidence="3">Alpha-amylase family glycosyl hydrolase</fullName>
    </submittedName>
</protein>
<feature type="domain" description="Glycosyl hydrolase family 13 catalytic" evidence="2">
    <location>
        <begin position="372"/>
        <end position="714"/>
    </location>
</feature>
<evidence type="ECO:0000259" key="2">
    <source>
        <dbReference type="SMART" id="SM00642"/>
    </source>
</evidence>
<dbReference type="RefSeq" id="WP_317834024.1">
    <property type="nucleotide sequence ID" value="NZ_CP136920.1"/>
</dbReference>
<dbReference type="InterPro" id="IPR013783">
    <property type="entry name" value="Ig-like_fold"/>
</dbReference>
<dbReference type="PANTHER" id="PTHR43002">
    <property type="entry name" value="GLYCOGEN DEBRANCHING ENZYME"/>
    <property type="match status" value="1"/>
</dbReference>
<dbReference type="Pfam" id="PF00128">
    <property type="entry name" value="Alpha-amylase"/>
    <property type="match status" value="1"/>
</dbReference>
<reference evidence="3 4" key="1">
    <citation type="submission" date="2023-10" db="EMBL/GenBank/DDBJ databases">
        <title>Rubellicoccus peritrichatus gen. nov., sp. nov., isolated from an algae of coral reef tank.</title>
        <authorList>
            <person name="Luo J."/>
        </authorList>
    </citation>
    <scope>NUCLEOTIDE SEQUENCE [LARGE SCALE GENOMIC DNA]</scope>
    <source>
        <strain evidence="3 4">CR14</strain>
    </source>
</reference>
<dbReference type="InterPro" id="IPR004193">
    <property type="entry name" value="Glyco_hydro_13_N"/>
</dbReference>
<sequence>MLLASVCMGEELKKLLDASWLDHEQGIVFLKQDWVYKNRNPPLYITPGTIPVKEINRAPLEEYGKLSGYFIKQGKVTFFLWPEFFPNLDIEEKEIFVAGSFNDWGNVIGDKDWRMVRSKFEGQLCFKLEVPTSKVCPKKHNRAEFKFVTADNEWQPVPLDSPNRGADENGSHNFILSNKQTGKHVFYFKPEQRHAILGHEKLLWKGQSITESINIAYGHLLADLQSDGALGSFIQDGMTIFRIFAPRATAVHVSFFQSLTNPAPQKHELQRQEDSIWEKVVPSNLDGWFYHYSIDGENEDNFSMFNPDFRVLDPYALASVGRTGPGIIIDHKRLPKTEKAFQPPSWHDLVIMETHVRDLVAKASTRMTSQERRGFAGVAKWLRSDDCYLVDLGINAVELQPVQQNDSQSPNEYHWGYMTTNFFAPDSGYGTKPEEASQIEEFKDMVDAFHERNMAVLLDVVYNHVGEPAHLLFIDKEYYFETNHKGDLMNWSGCGNDLKANAPMARRLIIDSLIHLVETYDVDGFRFDLAELLGVDVLREIERELKRVKPSIILIAEPWSFRGHIAQALRHTGWASWNDGYRDFAAQYVRGHGTRDTFKYFLSGSPHYFAMFPAQTVNYTASHDDRCWLDRITENRDHNGSWPTINDRRRTHIMAAFLFSSLGIPMLAAGQDFLHSKQGVNNTYQRGDLNALDYQRIPQFPGTHQYFKGWIHFRLSERGRLFRLDDRQTDHYLNFFESGDTSSIGVLFNADHSQGDDEIFAAFNPHHYAYEMPLDDLNPRDFMQIADHERFEEKGISGPCFSWDNGKLRLPPMSCGLWISK</sequence>
<keyword evidence="3" id="KW-0378">Hydrolase</keyword>
<gene>
    <name evidence="3" type="ORF">RZN69_00465</name>
</gene>
<dbReference type="SUPFAM" id="SSF81296">
    <property type="entry name" value="E set domains"/>
    <property type="match status" value="1"/>
</dbReference>
<dbReference type="Gene3D" id="3.20.20.80">
    <property type="entry name" value="Glycosidases"/>
    <property type="match status" value="1"/>
</dbReference>
<dbReference type="AlphaFoldDB" id="A0AAQ3L8Z2"/>
<accession>A0AAQ3L8Z2</accession>
<keyword evidence="4" id="KW-1185">Reference proteome</keyword>
<comment type="similarity">
    <text evidence="1">Belongs to the glycosyl hydrolase 13 family.</text>
</comment>
<proteinExistence type="inferred from homology"/>
<evidence type="ECO:0000313" key="3">
    <source>
        <dbReference type="EMBL" id="WOO41540.1"/>
    </source>
</evidence>
<dbReference type="Gene3D" id="2.60.40.10">
    <property type="entry name" value="Immunoglobulins"/>
    <property type="match status" value="2"/>
</dbReference>
<dbReference type="Proteomes" id="UP001304300">
    <property type="component" value="Chromosome"/>
</dbReference>
<dbReference type="EMBL" id="CP136920">
    <property type="protein sequence ID" value="WOO41540.1"/>
    <property type="molecule type" value="Genomic_DNA"/>
</dbReference>
<evidence type="ECO:0000313" key="4">
    <source>
        <dbReference type="Proteomes" id="UP001304300"/>
    </source>
</evidence>
<dbReference type="InterPro" id="IPR017853">
    <property type="entry name" value="GH"/>
</dbReference>
<evidence type="ECO:0000256" key="1">
    <source>
        <dbReference type="ARBA" id="ARBA00008061"/>
    </source>
</evidence>
<dbReference type="GO" id="GO:0004553">
    <property type="term" value="F:hydrolase activity, hydrolyzing O-glycosyl compounds"/>
    <property type="evidence" value="ECO:0007669"/>
    <property type="project" value="InterPro"/>
</dbReference>
<dbReference type="InterPro" id="IPR006047">
    <property type="entry name" value="GH13_cat_dom"/>
</dbReference>
<organism evidence="3 4">
    <name type="scientific">Rubellicoccus peritrichatus</name>
    <dbReference type="NCBI Taxonomy" id="3080537"/>
    <lineage>
        <taxon>Bacteria</taxon>
        <taxon>Pseudomonadati</taxon>
        <taxon>Verrucomicrobiota</taxon>
        <taxon>Opitutia</taxon>
        <taxon>Puniceicoccales</taxon>
        <taxon>Cerasicoccaceae</taxon>
        <taxon>Rubellicoccus</taxon>
    </lineage>
</organism>
<dbReference type="GO" id="GO:0005975">
    <property type="term" value="P:carbohydrate metabolic process"/>
    <property type="evidence" value="ECO:0007669"/>
    <property type="project" value="InterPro"/>
</dbReference>